<dbReference type="GO" id="GO:0005516">
    <property type="term" value="F:calmodulin binding"/>
    <property type="evidence" value="ECO:0007669"/>
    <property type="project" value="InterPro"/>
</dbReference>
<accession>A0A1X3DGF1</accession>
<evidence type="ECO:0000313" key="3">
    <source>
        <dbReference type="EMBL" id="OSI19029.1"/>
    </source>
</evidence>
<comment type="caution">
    <text evidence="3">The sequence shown here is derived from an EMBL/GenBank/DDBJ whole genome shotgun (WGS) entry which is preliminary data.</text>
</comment>
<feature type="signal peptide" evidence="1">
    <location>
        <begin position="1"/>
        <end position="16"/>
    </location>
</feature>
<feature type="domain" description="Calcium/calmodulin-dependent protein kinase II association-domain" evidence="2">
    <location>
        <begin position="39"/>
        <end position="156"/>
    </location>
</feature>
<dbReference type="Proteomes" id="UP000193303">
    <property type="component" value="Unassembled WGS sequence"/>
</dbReference>
<gene>
    <name evidence="3" type="ORF">BV912_08975</name>
</gene>
<dbReference type="InterPro" id="IPR032710">
    <property type="entry name" value="NTF2-like_dom_sf"/>
</dbReference>
<dbReference type="RefSeq" id="WP_054599222.1">
    <property type="nucleotide sequence ID" value="NZ_MTAB01000021.1"/>
</dbReference>
<dbReference type="InterPro" id="IPR016887">
    <property type="entry name" value="UCP028470_steroid_isom-rel"/>
</dbReference>
<dbReference type="PROSITE" id="PS51257">
    <property type="entry name" value="PROKAR_LIPOPROTEIN"/>
    <property type="match status" value="1"/>
</dbReference>
<feature type="chain" id="PRO_5010863951" evidence="1">
    <location>
        <begin position="17"/>
        <end position="163"/>
    </location>
</feature>
<dbReference type="PIRSF" id="PIRSF028470">
    <property type="entry name" value="UCP028470"/>
    <property type="match status" value="1"/>
</dbReference>
<evidence type="ECO:0000256" key="1">
    <source>
        <dbReference type="SAM" id="SignalP"/>
    </source>
</evidence>
<dbReference type="OrthoDB" id="953853at2"/>
<dbReference type="AlphaFoldDB" id="A0A1X3DGF1"/>
<dbReference type="Pfam" id="PF08332">
    <property type="entry name" value="CaMKII_AD"/>
    <property type="match status" value="1"/>
</dbReference>
<dbReference type="GO" id="GO:0004683">
    <property type="term" value="F:calcium/calmodulin-dependent protein kinase activity"/>
    <property type="evidence" value="ECO:0007669"/>
    <property type="project" value="InterPro"/>
</dbReference>
<reference evidence="4" key="1">
    <citation type="submission" date="2017-01" db="EMBL/GenBank/DDBJ databases">
        <authorList>
            <person name="Mah S.A."/>
            <person name="Swanson W.J."/>
            <person name="Moy G.W."/>
            <person name="Vacquier V.D."/>
        </authorList>
    </citation>
    <scope>NUCLEOTIDE SEQUENCE [LARGE SCALE GENOMIC DNA]</scope>
    <source>
        <strain evidence="4">124861</strain>
    </source>
</reference>
<evidence type="ECO:0000313" key="4">
    <source>
        <dbReference type="Proteomes" id="UP000193303"/>
    </source>
</evidence>
<organism evidence="3 4">
    <name type="scientific">Neisseria dumasiana</name>
    <dbReference type="NCBI Taxonomy" id="1931275"/>
    <lineage>
        <taxon>Bacteria</taxon>
        <taxon>Pseudomonadati</taxon>
        <taxon>Pseudomonadota</taxon>
        <taxon>Betaproteobacteria</taxon>
        <taxon>Neisseriales</taxon>
        <taxon>Neisseriaceae</taxon>
        <taxon>Neisseria</taxon>
    </lineage>
</organism>
<proteinExistence type="predicted"/>
<dbReference type="InterPro" id="IPR013543">
    <property type="entry name" value="Ca/CaM-dep_prot_kinase-assoc"/>
</dbReference>
<evidence type="ECO:0000259" key="2">
    <source>
        <dbReference type="Pfam" id="PF08332"/>
    </source>
</evidence>
<protein>
    <submittedName>
        <fullName evidence="3">DUF4440 domain-containing protein</fullName>
    </submittedName>
</protein>
<dbReference type="Gene3D" id="3.10.450.50">
    <property type="match status" value="1"/>
</dbReference>
<sequence length="163" mass="17849">MKLGLLAVLAMSSVLAACTTGVAKNKISADMAGCKAVSKQEIAALFDRWNHSLKSGDAKQVVANYAPGSVLLPTISNKPRFTPEEKEDYFAHFLMHKPVGSIDLSHIQLGCNIAMDNGLYTFAYADGTKHSGRYTFTYVWDGKQWLISSHHSSLMPEKILGKK</sequence>
<name>A0A1X3DGF1_9NEIS</name>
<dbReference type="EMBL" id="MTAB01000021">
    <property type="protein sequence ID" value="OSI19029.1"/>
    <property type="molecule type" value="Genomic_DNA"/>
</dbReference>
<keyword evidence="1" id="KW-0732">Signal</keyword>
<dbReference type="SUPFAM" id="SSF54427">
    <property type="entry name" value="NTF2-like"/>
    <property type="match status" value="1"/>
</dbReference>